<evidence type="ECO:0000313" key="5">
    <source>
        <dbReference type="Proteomes" id="UP000292665"/>
    </source>
</evidence>
<dbReference type="RefSeq" id="WP_004845581.1">
    <property type="nucleotide sequence ID" value="NZ_AP028249.1"/>
</dbReference>
<dbReference type="Pfam" id="PF08013">
    <property type="entry name" value="GatZ_KbaZ-like"/>
    <property type="match status" value="1"/>
</dbReference>
<dbReference type="GO" id="GO:0005886">
    <property type="term" value="C:plasma membrane"/>
    <property type="evidence" value="ECO:0007669"/>
    <property type="project" value="TreeGrafter"/>
</dbReference>
<reference evidence="2 4" key="1">
    <citation type="submission" date="2015-09" db="EMBL/GenBank/DDBJ databases">
        <authorList>
            <consortium name="Pathogen Informatics"/>
        </authorList>
    </citation>
    <scope>NUCLEOTIDE SEQUENCE [LARGE SCALE GENOMIC DNA]</scope>
    <source>
        <strain evidence="2 4">2789STDY5834841</strain>
    </source>
</reference>
<dbReference type="AlphaFoldDB" id="A0A174A4D0"/>
<dbReference type="Gene3D" id="3.20.20.70">
    <property type="entry name" value="Aldolase class I"/>
    <property type="match status" value="1"/>
</dbReference>
<evidence type="ECO:0000313" key="2">
    <source>
        <dbReference type="EMBL" id="CUN82620.1"/>
    </source>
</evidence>
<dbReference type="Proteomes" id="UP000095787">
    <property type="component" value="Unassembled WGS sequence"/>
</dbReference>
<evidence type="ECO:0000313" key="3">
    <source>
        <dbReference type="EMBL" id="RYS82248.1"/>
    </source>
</evidence>
<reference evidence="3 5" key="2">
    <citation type="journal article" date="2019" name="Science, e1252229">
        <title>Invertible promoters mediate bacterial phase variation, antibiotic resistance, and host adaptation in the gut.</title>
        <authorList>
            <person name="Jiang X."/>
            <person name="Hall A.B."/>
            <person name="Arthur T.D."/>
            <person name="Plichta D.R."/>
            <person name="Covington C.T."/>
            <person name="Poyet M."/>
            <person name="Crothers J."/>
            <person name="Moses P.L."/>
            <person name="Tolonen A.C."/>
            <person name="Vlamakis H."/>
            <person name="Alm E.J."/>
            <person name="Xavier R.J."/>
        </authorList>
    </citation>
    <scope>NUCLEOTIDE SEQUENCE [LARGE SCALE GENOMIC DNA]</scope>
    <source>
        <strain evidence="5">aa_0143</strain>
        <strain evidence="3">Aa_0143</strain>
    </source>
</reference>
<dbReference type="PANTHER" id="PTHR32502:SF2">
    <property type="entry name" value="D-TAGATOSE-1,6-BISPHOSPHATE ALDOLASE SUBUNIT KBAZ"/>
    <property type="match status" value="1"/>
</dbReference>
<name>A0A174A4D0_9FIRM</name>
<dbReference type="InterPro" id="IPR050303">
    <property type="entry name" value="GatZ_KbaZ_carbometab"/>
</dbReference>
<dbReference type="InterPro" id="IPR013785">
    <property type="entry name" value="Aldolase_TIM"/>
</dbReference>
<dbReference type="GO" id="GO:0009401">
    <property type="term" value="P:phosphoenolpyruvate-dependent sugar phosphotransferase system"/>
    <property type="evidence" value="ECO:0007669"/>
    <property type="project" value="TreeGrafter"/>
</dbReference>
<dbReference type="GeneID" id="97329129"/>
<dbReference type="InterPro" id="IPR012062">
    <property type="entry name" value="GatZ/KbaZ-like"/>
</dbReference>
<dbReference type="Gene3D" id="1.10.400.20">
    <property type="entry name" value="putative tagatose 6-phosphate kinase domain like"/>
    <property type="match status" value="1"/>
</dbReference>
<dbReference type="EMBL" id="CYZO01000009">
    <property type="protein sequence ID" value="CUN82620.1"/>
    <property type="molecule type" value="Genomic_DNA"/>
</dbReference>
<organism evidence="2 4">
    <name type="scientific">[Ruminococcus] torques</name>
    <dbReference type="NCBI Taxonomy" id="33039"/>
    <lineage>
        <taxon>Bacteria</taxon>
        <taxon>Bacillati</taxon>
        <taxon>Bacillota</taxon>
        <taxon>Clostridia</taxon>
        <taxon>Lachnospirales</taxon>
        <taxon>Lachnospiraceae</taxon>
        <taxon>Mediterraneibacter</taxon>
    </lineage>
</organism>
<dbReference type="PIRSF" id="PIRSF009264">
    <property type="entry name" value="TagBP_ald_AgaZ"/>
    <property type="match status" value="1"/>
</dbReference>
<sequence length="441" mass="49388">MRQNPLKKIVELQKQGKNVGIYSVCSANGYVIEAAFKRGLSDGSCVLIESTANQCDQNGGYTGMTPADFKKFVLEIADRNGFDRNRIFLGGDHLGPLTFAYKDEAEAMADSEELIRHYVAAGFTKIHIDTSMKVNSDPEDVRLSDEIIAGRGAHLAKVAEETYKELLERDPEAIPPVYVIGSEVPIPGGAVGAEDNGVQVTKVEDFKNTVAAFEKAFAKEGLDKDVWERVIGVVVQPGVEEKDSGCTEYDREKAKDLMAAIKDFPTLVFEGHSTDYQTKIKLRELVEDGVGILKVGPGLTFAMREAMFALENIEKELIYGTDTEPSKFAEVLDAEMLKNDKNWKKHYQGTELEIRLKRKYSFSDRCRYYMPTPAVEAAADRLLTNLRTLGIPLNLLSQFMPIQYTKVREGYLKNDPVELIEDRIINTIDEYLYGTHQNELL</sequence>
<evidence type="ECO:0000256" key="1">
    <source>
        <dbReference type="ARBA" id="ARBA00005007"/>
    </source>
</evidence>
<dbReference type="SUPFAM" id="SSF51569">
    <property type="entry name" value="Aldolase"/>
    <property type="match status" value="1"/>
</dbReference>
<evidence type="ECO:0000313" key="4">
    <source>
        <dbReference type="Proteomes" id="UP000095787"/>
    </source>
</evidence>
<proteinExistence type="predicted"/>
<protein>
    <submittedName>
        <fullName evidence="2">D-tagatose-1,6-bisphosphate aldolase subunit kbaZ</fullName>
    </submittedName>
    <submittedName>
        <fullName evidence="3">Tagatose-bisphosphate aldolase</fullName>
    </submittedName>
</protein>
<comment type="pathway">
    <text evidence="1">Carbohydrate metabolism.</text>
</comment>
<accession>A0A174A4D0</accession>
<dbReference type="Proteomes" id="UP000292665">
    <property type="component" value="Unassembled WGS sequence"/>
</dbReference>
<dbReference type="GO" id="GO:0005975">
    <property type="term" value="P:carbohydrate metabolic process"/>
    <property type="evidence" value="ECO:0007669"/>
    <property type="project" value="InterPro"/>
</dbReference>
<gene>
    <name evidence="2" type="primary">kbaZ</name>
    <name evidence="3" type="ORF">EAI93_00640</name>
    <name evidence="2" type="ORF">ERS852456_00910</name>
</gene>
<dbReference type="PANTHER" id="PTHR32502">
    <property type="entry name" value="N-ACETYLGALACTOSAMINE PERMEASE II COMPONENT-RELATED"/>
    <property type="match status" value="1"/>
</dbReference>
<dbReference type="EMBL" id="RCYR01000001">
    <property type="protein sequence ID" value="RYS82248.1"/>
    <property type="molecule type" value="Genomic_DNA"/>
</dbReference>